<evidence type="ECO:0000313" key="2">
    <source>
        <dbReference type="EMBL" id="MBZ2196512.1"/>
    </source>
</evidence>
<dbReference type="PRINTS" id="PR00411">
    <property type="entry name" value="PNDRDTASEI"/>
</dbReference>
<evidence type="ECO:0000259" key="1">
    <source>
        <dbReference type="Pfam" id="PF01370"/>
    </source>
</evidence>
<feature type="domain" description="NAD-dependent epimerase/dehydratase" evidence="1">
    <location>
        <begin position="4"/>
        <end position="216"/>
    </location>
</feature>
<dbReference type="EMBL" id="JAGSHT010000010">
    <property type="protein sequence ID" value="MBZ2196512.1"/>
    <property type="molecule type" value="Genomic_DNA"/>
</dbReference>
<dbReference type="Proteomes" id="UP000826651">
    <property type="component" value="Unassembled WGS sequence"/>
</dbReference>
<accession>A0ABS7S8S3</accession>
<dbReference type="InterPro" id="IPR036291">
    <property type="entry name" value="NAD(P)-bd_dom_sf"/>
</dbReference>
<dbReference type="InterPro" id="IPR001509">
    <property type="entry name" value="Epimerase_deHydtase"/>
</dbReference>
<organism evidence="2 3">
    <name type="scientific">Occultella gossypii</name>
    <dbReference type="NCBI Taxonomy" id="2800820"/>
    <lineage>
        <taxon>Bacteria</taxon>
        <taxon>Bacillati</taxon>
        <taxon>Actinomycetota</taxon>
        <taxon>Actinomycetes</taxon>
        <taxon>Micrococcales</taxon>
        <taxon>Ruaniaceae</taxon>
        <taxon>Occultella</taxon>
    </lineage>
</organism>
<comment type="caution">
    <text evidence="2">The sequence shown here is derived from an EMBL/GenBank/DDBJ whole genome shotgun (WGS) entry which is preliminary data.</text>
</comment>
<protein>
    <submittedName>
        <fullName evidence="2">NAD-dependent epimerase/dehydratase family protein</fullName>
    </submittedName>
</protein>
<reference evidence="2 3" key="1">
    <citation type="submission" date="2021-04" db="EMBL/GenBank/DDBJ databases">
        <title>Ruania sp. nov., isolated from sandy soil of mangrove forest.</title>
        <authorList>
            <person name="Ge X."/>
            <person name="Huang R."/>
            <person name="Liu W."/>
        </authorList>
    </citation>
    <scope>NUCLEOTIDE SEQUENCE [LARGE SCALE GENOMIC DNA]</scope>
    <source>
        <strain evidence="2 3">N2-46</strain>
    </source>
</reference>
<dbReference type="SUPFAM" id="SSF51735">
    <property type="entry name" value="NAD(P)-binding Rossmann-fold domains"/>
    <property type="match status" value="1"/>
</dbReference>
<name>A0ABS7S8S3_9MICO</name>
<dbReference type="RefSeq" id="WP_223405437.1">
    <property type="nucleotide sequence ID" value="NZ_JAGSHT010000010.1"/>
</dbReference>
<gene>
    <name evidence="2" type="ORF">KCQ71_10135</name>
</gene>
<sequence>MAQIVVLGAGPIGATTARLFADRGDRVTVVTRSGTGPQRPGITRVAMDLSAGSRSADSLSDLTADASVIVNAVNLPYAQWATGWPPIHQAIMAAAESSGAVLAVAGNFYLYAAGSSPMTARTPIDPPTRKGAVRARMWADLVQAYEAGRIRTLELRASDYVGPQVVSTEGAHAGPRLVDPVLRGKRAAVVGDPDAPHTWTAVDDIARTIVTLAEDDRAWGRAWHVPSAPARSIRQVADDVAKAAGLPGARVSRIPRLALRAVGMVQPQMREIIEMLYQFDDTFVAAHEETTEVFGLTPTPWTQTVDAVAAAAQARISRAGATAAVGVTQAR</sequence>
<dbReference type="Gene3D" id="3.40.50.720">
    <property type="entry name" value="NAD(P)-binding Rossmann-like Domain"/>
    <property type="match status" value="1"/>
</dbReference>
<dbReference type="Pfam" id="PF01370">
    <property type="entry name" value="Epimerase"/>
    <property type="match status" value="1"/>
</dbReference>
<evidence type="ECO:0000313" key="3">
    <source>
        <dbReference type="Proteomes" id="UP000826651"/>
    </source>
</evidence>
<proteinExistence type="predicted"/>
<keyword evidence="3" id="KW-1185">Reference proteome</keyword>